<proteinExistence type="evidence at transcript level"/>
<reference evidence="2" key="1">
    <citation type="submission" date="2008-12" db="EMBL/GenBank/DDBJ databases">
        <title>Medicago truncatula full length cdna cloning project.</title>
        <authorList>
            <person name="Moskal W."/>
            <person name="Chan A."/>
            <person name="Cheung F."/>
            <person name="Xiao Y."/>
            <person name="Town C.D."/>
        </authorList>
    </citation>
    <scope>NUCLEOTIDE SEQUENCE</scope>
</reference>
<accession>B7FLH6</accession>
<dbReference type="Gene3D" id="1.10.630.10">
    <property type="entry name" value="Cytochrome P450"/>
    <property type="match status" value="1"/>
</dbReference>
<comment type="similarity">
    <text evidence="1">Belongs to the cytochrome P450 family.</text>
</comment>
<dbReference type="PANTHER" id="PTHR47950:SF30">
    <property type="entry name" value="CYTOCHROME P450 FAMILY PROTEIN"/>
    <property type="match status" value="1"/>
</dbReference>
<dbReference type="GO" id="GO:0004497">
    <property type="term" value="F:monooxygenase activity"/>
    <property type="evidence" value="ECO:0007669"/>
    <property type="project" value="InterPro"/>
</dbReference>
<dbReference type="AlphaFoldDB" id="B7FLH6"/>
<dbReference type="InterPro" id="IPR002401">
    <property type="entry name" value="Cyt_P450_E_grp-I"/>
</dbReference>
<protein>
    <submittedName>
        <fullName evidence="2">Uncharacterized protein</fullName>
    </submittedName>
</protein>
<evidence type="ECO:0000256" key="1">
    <source>
        <dbReference type="ARBA" id="ARBA00010617"/>
    </source>
</evidence>
<dbReference type="InterPro" id="IPR036396">
    <property type="entry name" value="Cyt_P450_sf"/>
</dbReference>
<sequence length="123" mass="13905">MVHLFLDLFFAGIDTTSNTIEWTMAELLRNPGKLDKARKELCQVMGKDEAIEESNISKLPYLQAVVKETLRLHPPAPLSIPRKCDENVNISGFNVPKKCTNTSQFMGHGKRSNHMGKFKYVQA</sequence>
<dbReference type="Pfam" id="PF00067">
    <property type="entry name" value="p450"/>
    <property type="match status" value="1"/>
</dbReference>
<dbReference type="GO" id="GO:0005506">
    <property type="term" value="F:iron ion binding"/>
    <property type="evidence" value="ECO:0007669"/>
    <property type="project" value="InterPro"/>
</dbReference>
<evidence type="ECO:0000313" key="2">
    <source>
        <dbReference type="EMBL" id="ACJ85610.1"/>
    </source>
</evidence>
<dbReference type="GO" id="GO:0016705">
    <property type="term" value="F:oxidoreductase activity, acting on paired donors, with incorporation or reduction of molecular oxygen"/>
    <property type="evidence" value="ECO:0007669"/>
    <property type="project" value="InterPro"/>
</dbReference>
<dbReference type="SUPFAM" id="SSF48264">
    <property type="entry name" value="Cytochrome P450"/>
    <property type="match status" value="1"/>
</dbReference>
<name>B7FLH6_MEDTR</name>
<dbReference type="PRINTS" id="PR00385">
    <property type="entry name" value="P450"/>
</dbReference>
<dbReference type="PANTHER" id="PTHR47950">
    <property type="entry name" value="CYTOCHROME P450, FAMILY 76, SUBFAMILY C, POLYPEPTIDE 5-RELATED"/>
    <property type="match status" value="1"/>
</dbReference>
<dbReference type="GO" id="GO:0020037">
    <property type="term" value="F:heme binding"/>
    <property type="evidence" value="ECO:0007669"/>
    <property type="project" value="InterPro"/>
</dbReference>
<organism evidence="2">
    <name type="scientific">Medicago truncatula</name>
    <name type="common">Barrel medic</name>
    <name type="synonym">Medicago tribuloides</name>
    <dbReference type="NCBI Taxonomy" id="3880"/>
    <lineage>
        <taxon>Eukaryota</taxon>
        <taxon>Viridiplantae</taxon>
        <taxon>Streptophyta</taxon>
        <taxon>Embryophyta</taxon>
        <taxon>Tracheophyta</taxon>
        <taxon>Spermatophyta</taxon>
        <taxon>Magnoliopsida</taxon>
        <taxon>eudicotyledons</taxon>
        <taxon>Gunneridae</taxon>
        <taxon>Pentapetalae</taxon>
        <taxon>rosids</taxon>
        <taxon>fabids</taxon>
        <taxon>Fabales</taxon>
        <taxon>Fabaceae</taxon>
        <taxon>Papilionoideae</taxon>
        <taxon>50 kb inversion clade</taxon>
        <taxon>NPAAA clade</taxon>
        <taxon>Hologalegina</taxon>
        <taxon>IRL clade</taxon>
        <taxon>Trifolieae</taxon>
        <taxon>Medicago</taxon>
    </lineage>
</organism>
<dbReference type="PRINTS" id="PR00463">
    <property type="entry name" value="EP450I"/>
</dbReference>
<dbReference type="InterPro" id="IPR001128">
    <property type="entry name" value="Cyt_P450"/>
</dbReference>
<dbReference type="EMBL" id="BT052948">
    <property type="protein sequence ID" value="ACJ85610.1"/>
    <property type="molecule type" value="mRNA"/>
</dbReference>